<dbReference type="Gene3D" id="3.20.20.70">
    <property type="entry name" value="Aldolase class I"/>
    <property type="match status" value="1"/>
</dbReference>
<proteinExistence type="inferred from homology"/>
<dbReference type="STRING" id="1231657.A0A1Y2A1K8"/>
<dbReference type="PANTHER" id="PTHR11452:SF75">
    <property type="entry name" value="ALPHA-GALACTOSIDASE MEL1"/>
    <property type="match status" value="1"/>
</dbReference>
<dbReference type="SUPFAM" id="SSF51445">
    <property type="entry name" value="(Trans)glycosidases"/>
    <property type="match status" value="1"/>
</dbReference>
<keyword evidence="4 6" id="KW-0378">Hydrolase</keyword>
<protein>
    <recommendedName>
        <fullName evidence="3 6">Alpha-galactosidase</fullName>
        <ecNumber evidence="3 6">3.2.1.22</ecNumber>
    </recommendedName>
    <alternativeName>
        <fullName evidence="6">Melibiase</fullName>
    </alternativeName>
</protein>
<dbReference type="PANTHER" id="PTHR11452">
    <property type="entry name" value="ALPHA-GALACTOSIDASE/ALPHA-N-ACETYLGALACTOSAMINIDASE"/>
    <property type="match status" value="1"/>
</dbReference>
<dbReference type="CDD" id="cd14792">
    <property type="entry name" value="GH27"/>
    <property type="match status" value="1"/>
</dbReference>
<comment type="catalytic activity">
    <reaction evidence="1 6">
        <text>Hydrolysis of terminal, non-reducing alpha-D-galactose residues in alpha-D-galactosides, including galactose oligosaccharides, galactomannans and galactolipids.</text>
        <dbReference type="EC" id="3.2.1.22"/>
    </reaction>
</comment>
<dbReference type="InterPro" id="IPR013785">
    <property type="entry name" value="Aldolase_TIM"/>
</dbReference>
<evidence type="ECO:0000256" key="5">
    <source>
        <dbReference type="ARBA" id="ARBA00023295"/>
    </source>
</evidence>
<comment type="caution">
    <text evidence="7">The sequence shown here is derived from an EMBL/GenBank/DDBJ whole genome shotgun (WGS) entry which is preliminary data.</text>
</comment>
<gene>
    <name evidence="7" type="ORF">BCR34DRAFT_156264</name>
</gene>
<evidence type="ECO:0000256" key="4">
    <source>
        <dbReference type="ARBA" id="ARBA00022801"/>
    </source>
</evidence>
<accession>A0A1Y2A1K8</accession>
<evidence type="ECO:0000256" key="6">
    <source>
        <dbReference type="RuleBase" id="RU361168"/>
    </source>
</evidence>
<dbReference type="EC" id="3.2.1.22" evidence="3 6"/>
<dbReference type="OrthoDB" id="5795902at2759"/>
<dbReference type="EMBL" id="MCFA01000022">
    <property type="protein sequence ID" value="ORY15915.1"/>
    <property type="molecule type" value="Genomic_DNA"/>
</dbReference>
<sequence>MAYVADQIHTLGMKFGIYSSAGTMTCAKYPGSLYHEEMDAKLWASWGVDYVKYDNCFNENVNAFDRYNWMSKALLKTGRQVVYSLCNWGEAESYKWGHEIANSARMSGDIYEYFHKPDSTNLHLPVMDILDKMADIHTTESGFFNDMDMLEVGNSAMTDDEQMAHFTMWAINASPLLISKYIRTQYLQF</sequence>
<evidence type="ECO:0000313" key="8">
    <source>
        <dbReference type="Proteomes" id="UP000193144"/>
    </source>
</evidence>
<evidence type="ECO:0000256" key="3">
    <source>
        <dbReference type="ARBA" id="ARBA00012755"/>
    </source>
</evidence>
<dbReference type="Pfam" id="PF16499">
    <property type="entry name" value="Melibiase_2"/>
    <property type="match status" value="1"/>
</dbReference>
<name>A0A1Y2A1K8_9PLEO</name>
<dbReference type="GO" id="GO:0004557">
    <property type="term" value="F:alpha-galactosidase activity"/>
    <property type="evidence" value="ECO:0007669"/>
    <property type="project" value="UniProtKB-EC"/>
</dbReference>
<comment type="similarity">
    <text evidence="2 6">Belongs to the glycosyl hydrolase 27 family.</text>
</comment>
<dbReference type="PRINTS" id="PR00740">
    <property type="entry name" value="GLHYDRLASE27"/>
</dbReference>
<evidence type="ECO:0000256" key="2">
    <source>
        <dbReference type="ARBA" id="ARBA00009743"/>
    </source>
</evidence>
<dbReference type="InterPro" id="IPR002241">
    <property type="entry name" value="Glyco_hydro_27"/>
</dbReference>
<reference evidence="7 8" key="1">
    <citation type="submission" date="2016-07" db="EMBL/GenBank/DDBJ databases">
        <title>Pervasive Adenine N6-methylation of Active Genes in Fungi.</title>
        <authorList>
            <consortium name="DOE Joint Genome Institute"/>
            <person name="Mondo S.J."/>
            <person name="Dannebaum R.O."/>
            <person name="Kuo R.C."/>
            <person name="Labutti K."/>
            <person name="Haridas S."/>
            <person name="Kuo A."/>
            <person name="Salamov A."/>
            <person name="Ahrendt S.R."/>
            <person name="Lipzen A."/>
            <person name="Sullivan W."/>
            <person name="Andreopoulos W.B."/>
            <person name="Clum A."/>
            <person name="Lindquist E."/>
            <person name="Daum C."/>
            <person name="Ramamoorthy G.K."/>
            <person name="Gryganskyi A."/>
            <person name="Culley D."/>
            <person name="Magnuson J.K."/>
            <person name="James T.Y."/>
            <person name="O'Malley M.A."/>
            <person name="Stajich J.E."/>
            <person name="Spatafora J.W."/>
            <person name="Visel A."/>
            <person name="Grigoriev I.V."/>
        </authorList>
    </citation>
    <scope>NUCLEOTIDE SEQUENCE [LARGE SCALE GENOMIC DNA]</scope>
    <source>
        <strain evidence="7 8">CBS 115471</strain>
    </source>
</reference>
<keyword evidence="5 6" id="KW-0326">Glycosidase</keyword>
<dbReference type="AlphaFoldDB" id="A0A1Y2A1K8"/>
<organism evidence="7 8">
    <name type="scientific">Clohesyomyces aquaticus</name>
    <dbReference type="NCBI Taxonomy" id="1231657"/>
    <lineage>
        <taxon>Eukaryota</taxon>
        <taxon>Fungi</taxon>
        <taxon>Dikarya</taxon>
        <taxon>Ascomycota</taxon>
        <taxon>Pezizomycotina</taxon>
        <taxon>Dothideomycetes</taxon>
        <taxon>Pleosporomycetidae</taxon>
        <taxon>Pleosporales</taxon>
        <taxon>Lindgomycetaceae</taxon>
        <taxon>Clohesyomyces</taxon>
    </lineage>
</organism>
<dbReference type="Proteomes" id="UP000193144">
    <property type="component" value="Unassembled WGS sequence"/>
</dbReference>
<dbReference type="InterPro" id="IPR017853">
    <property type="entry name" value="GH"/>
</dbReference>
<evidence type="ECO:0000256" key="1">
    <source>
        <dbReference type="ARBA" id="ARBA00001255"/>
    </source>
</evidence>
<dbReference type="GO" id="GO:0005975">
    <property type="term" value="P:carbohydrate metabolic process"/>
    <property type="evidence" value="ECO:0007669"/>
    <property type="project" value="InterPro"/>
</dbReference>
<evidence type="ECO:0000313" key="7">
    <source>
        <dbReference type="EMBL" id="ORY15915.1"/>
    </source>
</evidence>
<keyword evidence="6" id="KW-1015">Disulfide bond</keyword>
<keyword evidence="8" id="KW-1185">Reference proteome</keyword>